<dbReference type="Proteomes" id="UP001159363">
    <property type="component" value="Chromosome 3"/>
</dbReference>
<evidence type="ECO:0000313" key="2">
    <source>
        <dbReference type="EMBL" id="KAJ8888055.1"/>
    </source>
</evidence>
<proteinExistence type="predicted"/>
<protein>
    <submittedName>
        <fullName evidence="2">Uncharacterized protein</fullName>
    </submittedName>
</protein>
<keyword evidence="3" id="KW-1185">Reference proteome</keyword>
<feature type="region of interest" description="Disordered" evidence="1">
    <location>
        <begin position="239"/>
        <end position="258"/>
    </location>
</feature>
<gene>
    <name evidence="2" type="ORF">PR048_007541</name>
</gene>
<accession>A0ABQ9HVG2</accession>
<reference evidence="2 3" key="1">
    <citation type="submission" date="2023-02" db="EMBL/GenBank/DDBJ databases">
        <title>LHISI_Scaffold_Assembly.</title>
        <authorList>
            <person name="Stuart O.P."/>
            <person name="Cleave R."/>
            <person name="Magrath M.J.L."/>
            <person name="Mikheyev A.S."/>
        </authorList>
    </citation>
    <scope>NUCLEOTIDE SEQUENCE [LARGE SCALE GENOMIC DNA]</scope>
    <source>
        <strain evidence="2">Daus_M_001</strain>
        <tissue evidence="2">Leg muscle</tissue>
    </source>
</reference>
<comment type="caution">
    <text evidence="2">The sequence shown here is derived from an EMBL/GenBank/DDBJ whole genome shotgun (WGS) entry which is preliminary data.</text>
</comment>
<feature type="compositionally biased region" description="Polar residues" evidence="1">
    <location>
        <begin position="239"/>
        <end position="257"/>
    </location>
</feature>
<dbReference type="EMBL" id="JARBHB010000003">
    <property type="protein sequence ID" value="KAJ8888055.1"/>
    <property type="molecule type" value="Genomic_DNA"/>
</dbReference>
<sequence length="766" mass="85742">MAQRDVENLHNRLARLPPKRTGLNSRPGRSRISASENRAGRCRWSVGFLGDLPFPPRFHSGSAAYSTRFTLFDSQDLDVKVSPKYFHFAQSGAELCALKRHIGPSRIFPSRRPENHLWSEINDYALKMSRLLRHLGLAGRAYGWCLRVEEEEMRLLCRVTSAKRLALPRPHALATQHSCLAVLKDPINLRYNSEMLGFRADICLRTNTRQSTLEEHVLRESLRGYVSRSAGARLQFLQTPAGSRSATASDQSNNQSNSRERFSLLAVFQATNSRRPGEARSSGEKAKYLQPFPAICGTLSLSPPYIPLHTSSIYHVTPPSSPIHVHKACSALSSSQSTSNSVYRFSGGWCFVEGVLCCLATTPLPYKHVSTIRDFIGRCTFTTATYLLACLVSLKEISHSASELILLAQEFSEACQGYFRPMTEVEQTHSNWRFGLSLNNDTNFAVWSSAGMKGWGKREISKKISTDQRHYPERFPREKFWEHWKRVLSTACALLAGIPRQVGYQSLIGERRRVMLRASDVILLASAVGGCGISGGPTYRSLTCCQRVTWKFAGYGNIVTRRDVYFGAAVVYLSDYPPPTQAIRARIPAGSFHLRTWKSHQTVLLVGGFSRGSPVSLVLAFQRCPMPISLHPHQLSRPQILRAAQISSLTLSPLFSLHFLQRSVAETNSEGGILRIFVRSCVEGYSPVQLYTNMFCFSPELVRSSPMPPGSCNVNSRHWIKIPLHVVGRRQADADYLNYRPGKAKKVFTLRVGCAAEIAEVMVKNR</sequence>
<evidence type="ECO:0000256" key="1">
    <source>
        <dbReference type="SAM" id="MobiDB-lite"/>
    </source>
</evidence>
<evidence type="ECO:0000313" key="3">
    <source>
        <dbReference type="Proteomes" id="UP001159363"/>
    </source>
</evidence>
<name>A0ABQ9HVG2_9NEOP</name>
<organism evidence="2 3">
    <name type="scientific">Dryococelus australis</name>
    <dbReference type="NCBI Taxonomy" id="614101"/>
    <lineage>
        <taxon>Eukaryota</taxon>
        <taxon>Metazoa</taxon>
        <taxon>Ecdysozoa</taxon>
        <taxon>Arthropoda</taxon>
        <taxon>Hexapoda</taxon>
        <taxon>Insecta</taxon>
        <taxon>Pterygota</taxon>
        <taxon>Neoptera</taxon>
        <taxon>Polyneoptera</taxon>
        <taxon>Phasmatodea</taxon>
        <taxon>Verophasmatodea</taxon>
        <taxon>Anareolatae</taxon>
        <taxon>Phasmatidae</taxon>
        <taxon>Eurycanthinae</taxon>
        <taxon>Dryococelus</taxon>
    </lineage>
</organism>